<comment type="caution">
    <text evidence="2">The sequence shown here is derived from an EMBL/GenBank/DDBJ whole genome shotgun (WGS) entry which is preliminary data.</text>
</comment>
<reference evidence="2 3" key="1">
    <citation type="submission" date="2018-08" db="EMBL/GenBank/DDBJ databases">
        <title>Genomic investigation of the strawberry pathogen Phytophthora fragariae indicates pathogenicity is determined by transcriptional variation in three key races.</title>
        <authorList>
            <person name="Adams T.M."/>
            <person name="Armitage A.D."/>
            <person name="Sobczyk M.K."/>
            <person name="Bates H.J."/>
            <person name="Dunwell J.M."/>
            <person name="Nellist C.F."/>
            <person name="Harrison R.J."/>
        </authorList>
    </citation>
    <scope>NUCLEOTIDE SEQUENCE [LARGE SCALE GENOMIC DNA]</scope>
    <source>
        <strain evidence="2 3">NOV-27</strain>
    </source>
</reference>
<feature type="compositionally biased region" description="Basic residues" evidence="1">
    <location>
        <begin position="447"/>
        <end position="458"/>
    </location>
</feature>
<gene>
    <name evidence="2" type="ORF">PF005_g31043</name>
</gene>
<dbReference type="EMBL" id="QXGB01005897">
    <property type="protein sequence ID" value="KAE9161962.1"/>
    <property type="molecule type" value="Genomic_DNA"/>
</dbReference>
<feature type="region of interest" description="Disordered" evidence="1">
    <location>
        <begin position="435"/>
        <end position="458"/>
    </location>
</feature>
<proteinExistence type="predicted"/>
<protein>
    <submittedName>
        <fullName evidence="2">Uncharacterized protein</fullName>
    </submittedName>
</protein>
<evidence type="ECO:0000313" key="3">
    <source>
        <dbReference type="Proteomes" id="UP000433483"/>
    </source>
</evidence>
<dbReference type="AlphaFoldDB" id="A0A6A3V8H2"/>
<keyword evidence="3" id="KW-1185">Reference proteome</keyword>
<feature type="non-terminal residue" evidence="2">
    <location>
        <position position="458"/>
    </location>
</feature>
<dbReference type="Proteomes" id="UP000433483">
    <property type="component" value="Unassembled WGS sequence"/>
</dbReference>
<sequence>MGIVRLHGVASATNIESASWTSGSTGTNSSYYVEMSPSPPRARRAACVAAVMGGVSLHAVASATNIESASWTSGSTGTNSSYYVEMSPSPPRLDRAACVATSMGGVSLHGVASATNIESASWAYTSSASNASLDFKIVTVASLSRPCCLRRHINGRSESPRRGERHQHRVRELVFHQQRRKRVVRLQNCHRRLRTNVESASWSSTSSAANASYYIQMPPSPPRLDRAACVATSMGGVSLHGVASATNNESAGWSSTSSAANVSYYIQMPPSPPRLDRAACVATSMGGVSLHGVASATNIESAGWSSTSSASNASYYIKMSPSPPRLDRAACVATSMGGVSLHGVASATNIESASWASTSSAANVSYYIQMPPSPPRLDRAACVATSMGGVSLHGVASATNIESASWPYTSSASNASYDFKTVTVASPSRPCCLRRHINGRSESPRRGERHQHRVRELG</sequence>
<evidence type="ECO:0000313" key="2">
    <source>
        <dbReference type="EMBL" id="KAE9161962.1"/>
    </source>
</evidence>
<evidence type="ECO:0000256" key="1">
    <source>
        <dbReference type="SAM" id="MobiDB-lite"/>
    </source>
</evidence>
<organism evidence="2 3">
    <name type="scientific">Phytophthora fragariae</name>
    <dbReference type="NCBI Taxonomy" id="53985"/>
    <lineage>
        <taxon>Eukaryota</taxon>
        <taxon>Sar</taxon>
        <taxon>Stramenopiles</taxon>
        <taxon>Oomycota</taxon>
        <taxon>Peronosporomycetes</taxon>
        <taxon>Peronosporales</taxon>
        <taxon>Peronosporaceae</taxon>
        <taxon>Phytophthora</taxon>
    </lineage>
</organism>
<name>A0A6A3V8H2_9STRA</name>
<accession>A0A6A3V8H2</accession>
<dbReference type="OrthoDB" id="146016at2759"/>